<comment type="caution">
    <text evidence="1">The sequence shown here is derived from an EMBL/GenBank/DDBJ whole genome shotgun (WGS) entry which is preliminary data.</text>
</comment>
<dbReference type="AlphaFoldDB" id="A0A124G067"/>
<dbReference type="EMBL" id="LGGX01000016">
    <property type="protein sequence ID" value="KUK86560.1"/>
    <property type="molecule type" value="Genomic_DNA"/>
</dbReference>
<dbReference type="Proteomes" id="UP000053467">
    <property type="component" value="Unassembled WGS sequence"/>
</dbReference>
<reference evidence="2" key="1">
    <citation type="journal article" date="2015" name="MBio">
        <title>Genome-Resolved Metagenomic Analysis Reveals Roles for Candidate Phyla and Other Microbial Community Members in Biogeochemical Transformations in Oil Reservoirs.</title>
        <authorList>
            <person name="Hu P."/>
            <person name="Tom L."/>
            <person name="Singh A."/>
            <person name="Thomas B.C."/>
            <person name="Baker B.J."/>
            <person name="Piceno Y.M."/>
            <person name="Andersen G.L."/>
            <person name="Banfield J.F."/>
        </authorList>
    </citation>
    <scope>NUCLEOTIDE SEQUENCE [LARGE SCALE GENOMIC DNA]</scope>
</reference>
<evidence type="ECO:0000313" key="2">
    <source>
        <dbReference type="Proteomes" id="UP000053467"/>
    </source>
</evidence>
<accession>A0A124G067</accession>
<proteinExistence type="predicted"/>
<evidence type="ECO:0000313" key="1">
    <source>
        <dbReference type="EMBL" id="KUK86560.1"/>
    </source>
</evidence>
<organism evidence="1 2">
    <name type="scientific">candidate division TA06 bacterium 34_109</name>
    <dbReference type="NCBI Taxonomy" id="1635277"/>
    <lineage>
        <taxon>Bacteria</taxon>
        <taxon>Bacteria division TA06</taxon>
    </lineage>
</organism>
<protein>
    <submittedName>
        <fullName evidence="1">Uncharacterized protein</fullName>
    </submittedName>
</protein>
<gene>
    <name evidence="1" type="ORF">XE03_1436</name>
</gene>
<name>A0A124G067_UNCT6</name>
<sequence length="386" mass="46452">MKKFFLLVIFLPLFIFSFKKDSYMFSGDSYERYPYFLDKKSIATLFDFENFYENREVLYKKDFVLNKPFYDFQITHTYTRKDFPFLIYEFRNPSPLNYDVNLISDKFSTLIYSSLSKNDSSKFFKGFSNFQINSGNLYKYDNQLIFNYRFLNTEVTLNDFEKSFLLGYQTAFLSSRIGYDLSKILLSRIFLYGKNFYLYSCEKFHTSDKSFEHFLYTKYFGNFLLTNYNLELFYDSTLNITTGVLQRILPQFSVYGNTDFSYPQKDLFFNFGLRFIEKNLYVDFMPFYRNKLNYNLSFLFESKFLDIHSKVEKDTTINYDFSGRLKGYFFKNNLESSLTVNYNSLEEVETIVNFKIVNGSCFIGSKFFLEEKEYLIKGGFYWKFLD</sequence>